<accession>A0AAN9VIK3</accession>
<feature type="compositionally biased region" description="Basic and acidic residues" evidence="1">
    <location>
        <begin position="108"/>
        <end position="123"/>
    </location>
</feature>
<protein>
    <submittedName>
        <fullName evidence="2">Uncharacterized protein</fullName>
    </submittedName>
</protein>
<comment type="caution">
    <text evidence="2">The sequence shown here is derived from an EMBL/GenBank/DDBJ whole genome shotgun (WGS) entry which is preliminary data.</text>
</comment>
<dbReference type="AlphaFoldDB" id="A0AAN9VIK3"/>
<sequence length="147" mass="15556">MMLEGNGLRRWGGGSRAAEPLPCRPARSRAPLCLPAGAWSPPPPLPPPPADASVATPVLAAAPADASTWQTHPAPHQPLPGRPRKAAPAAAGVAARSFSLPAPMRKVSTKEPHLTEGQMERRRPPFLRPSPKSRDVSILVLLLNLHP</sequence>
<dbReference type="EMBL" id="JAZDUA010000565">
    <property type="protein sequence ID" value="KAK7791052.1"/>
    <property type="molecule type" value="Genomic_DNA"/>
</dbReference>
<name>A0AAN9VIK3_9ORTH</name>
<keyword evidence="3" id="KW-1185">Reference proteome</keyword>
<feature type="compositionally biased region" description="Low complexity" evidence="1">
    <location>
        <begin position="86"/>
        <end position="96"/>
    </location>
</feature>
<feature type="region of interest" description="Disordered" evidence="1">
    <location>
        <begin position="1"/>
        <end position="23"/>
    </location>
</feature>
<organism evidence="2 3">
    <name type="scientific">Gryllus longicercus</name>
    <dbReference type="NCBI Taxonomy" id="2509291"/>
    <lineage>
        <taxon>Eukaryota</taxon>
        <taxon>Metazoa</taxon>
        <taxon>Ecdysozoa</taxon>
        <taxon>Arthropoda</taxon>
        <taxon>Hexapoda</taxon>
        <taxon>Insecta</taxon>
        <taxon>Pterygota</taxon>
        <taxon>Neoptera</taxon>
        <taxon>Polyneoptera</taxon>
        <taxon>Orthoptera</taxon>
        <taxon>Ensifera</taxon>
        <taxon>Gryllidea</taxon>
        <taxon>Grylloidea</taxon>
        <taxon>Gryllidae</taxon>
        <taxon>Gryllinae</taxon>
        <taxon>Gryllus</taxon>
    </lineage>
</organism>
<feature type="region of interest" description="Disordered" evidence="1">
    <location>
        <begin position="64"/>
        <end position="132"/>
    </location>
</feature>
<evidence type="ECO:0000256" key="1">
    <source>
        <dbReference type="SAM" id="MobiDB-lite"/>
    </source>
</evidence>
<evidence type="ECO:0000313" key="3">
    <source>
        <dbReference type="Proteomes" id="UP001378592"/>
    </source>
</evidence>
<gene>
    <name evidence="2" type="ORF">R5R35_007144</name>
</gene>
<reference evidence="2 3" key="1">
    <citation type="submission" date="2024-03" db="EMBL/GenBank/DDBJ databases">
        <title>The genome assembly and annotation of the cricket Gryllus longicercus Weissman &amp; Gray.</title>
        <authorList>
            <person name="Szrajer S."/>
            <person name="Gray D."/>
            <person name="Ylla G."/>
        </authorList>
    </citation>
    <scope>NUCLEOTIDE SEQUENCE [LARGE SCALE GENOMIC DNA]</scope>
    <source>
        <strain evidence="2">DAG 2021-001</strain>
        <tissue evidence="2">Whole body minus gut</tissue>
    </source>
</reference>
<evidence type="ECO:0000313" key="2">
    <source>
        <dbReference type="EMBL" id="KAK7791052.1"/>
    </source>
</evidence>
<proteinExistence type="predicted"/>
<dbReference type="Proteomes" id="UP001378592">
    <property type="component" value="Unassembled WGS sequence"/>
</dbReference>